<dbReference type="EMBL" id="JANIIC010000027">
    <property type="protein sequence ID" value="MCQ8831785.1"/>
    <property type="molecule type" value="Genomic_DNA"/>
</dbReference>
<dbReference type="AlphaFoldDB" id="A0A9X2LWC5"/>
<accession>A0A9X2LWC5</accession>
<evidence type="ECO:0000313" key="2">
    <source>
        <dbReference type="Proteomes" id="UP001142400"/>
    </source>
</evidence>
<dbReference type="Proteomes" id="UP001142400">
    <property type="component" value="Unassembled WGS sequence"/>
</dbReference>
<dbReference type="RefSeq" id="WP_257632664.1">
    <property type="nucleotide sequence ID" value="NZ_JANIIC010000027.1"/>
</dbReference>
<name>A0A9X2LWC5_STRMQ</name>
<protein>
    <submittedName>
        <fullName evidence="1">Uncharacterized protein</fullName>
    </submittedName>
</protein>
<comment type="caution">
    <text evidence="1">The sequence shown here is derived from an EMBL/GenBank/DDBJ whole genome shotgun (WGS) entry which is preliminary data.</text>
</comment>
<reference evidence="1" key="1">
    <citation type="submission" date="2022-06" db="EMBL/GenBank/DDBJ databases">
        <title>WGS of actinobacteria.</title>
        <authorList>
            <person name="Thawai C."/>
        </authorList>
    </citation>
    <scope>NUCLEOTIDE SEQUENCE</scope>
    <source>
        <strain evidence="1">DSM 42010</strain>
    </source>
</reference>
<keyword evidence="2" id="KW-1185">Reference proteome</keyword>
<sequence length="53" mass="5799">MAATTSRDQLLAEARRAWRAYVKSGTDEDYVAARAATTAARKAGISLDEIRDQ</sequence>
<organism evidence="1 2">
    <name type="scientific">Streptomyces malaysiensis subsp. samsunensis</name>
    <dbReference type="NCBI Taxonomy" id="459658"/>
    <lineage>
        <taxon>Bacteria</taxon>
        <taxon>Bacillati</taxon>
        <taxon>Actinomycetota</taxon>
        <taxon>Actinomycetes</taxon>
        <taxon>Kitasatosporales</taxon>
        <taxon>Streptomycetaceae</taxon>
        <taxon>Streptomyces</taxon>
        <taxon>Streptomyces violaceusniger group</taxon>
    </lineage>
</organism>
<proteinExistence type="predicted"/>
<evidence type="ECO:0000313" key="1">
    <source>
        <dbReference type="EMBL" id="MCQ8831785.1"/>
    </source>
</evidence>
<gene>
    <name evidence="1" type="ORF">NQU54_22615</name>
</gene>